<keyword evidence="3" id="KW-0812">Transmembrane</keyword>
<feature type="transmembrane region" description="Helical" evidence="3">
    <location>
        <begin position="209"/>
        <end position="229"/>
    </location>
</feature>
<gene>
    <name evidence="4" type="ORF">SMN809_LOCUS32357</name>
</gene>
<feature type="non-terminal residue" evidence="4">
    <location>
        <position position="1"/>
    </location>
</feature>
<feature type="transmembrane region" description="Helical" evidence="3">
    <location>
        <begin position="116"/>
        <end position="137"/>
    </location>
</feature>
<name>A0A8S2WGX4_9BILA</name>
<keyword evidence="3" id="KW-0472">Membrane</keyword>
<sequence>SRSDLSTINLTFYGQSDKTSIGVWYSNQSTWEMNSSICKIDKQDTNSISTHCILFNNDSLSVTYFNNINNSKKLFVYTNYSRLPIYISSIIGSICFFISILVCTRCSKVYQMSRSVFHCLINYWLSLGILLPLFAFGLQKTQLKFLCEFIALTLHYLCLTTILWLTLLTYSIWRKQSIKSTNKDIRRQSSTSMINDHASKIKSKSKPVIQFYFLAYGAALIICCINLAVSHQHYMINDM</sequence>
<dbReference type="Proteomes" id="UP000676336">
    <property type="component" value="Unassembled WGS sequence"/>
</dbReference>
<comment type="similarity">
    <text evidence="1">Belongs to the G-protein coupled receptor 2 family. Adhesion G-protein coupled receptor (ADGR) subfamily.</text>
</comment>
<evidence type="ECO:0000256" key="3">
    <source>
        <dbReference type="SAM" id="Phobius"/>
    </source>
</evidence>
<organism evidence="4 5">
    <name type="scientific">Rotaria magnacalcarata</name>
    <dbReference type="NCBI Taxonomy" id="392030"/>
    <lineage>
        <taxon>Eukaryota</taxon>
        <taxon>Metazoa</taxon>
        <taxon>Spiralia</taxon>
        <taxon>Gnathifera</taxon>
        <taxon>Rotifera</taxon>
        <taxon>Eurotatoria</taxon>
        <taxon>Bdelloidea</taxon>
        <taxon>Philodinida</taxon>
        <taxon>Philodinidae</taxon>
        <taxon>Rotaria</taxon>
    </lineage>
</organism>
<dbReference type="PANTHER" id="PTHR45930:SF4">
    <property type="entry name" value="ADHESION G PROTEIN-COUPLED RECEPTOR A3"/>
    <property type="match status" value="1"/>
</dbReference>
<dbReference type="PANTHER" id="PTHR45930">
    <property type="entry name" value="G-PROTEIN COUPLED RECEPTOR 124-LIKE PROTEIN"/>
    <property type="match status" value="1"/>
</dbReference>
<feature type="transmembrane region" description="Helical" evidence="3">
    <location>
        <begin position="83"/>
        <end position="104"/>
    </location>
</feature>
<dbReference type="InterPro" id="IPR051963">
    <property type="entry name" value="Adhesion_GPCR_A"/>
</dbReference>
<accession>A0A8S2WGX4</accession>
<comment type="caution">
    <text evidence="4">The sequence shown here is derived from an EMBL/GenBank/DDBJ whole genome shotgun (WGS) entry which is preliminary data.</text>
</comment>
<proteinExistence type="inferred from homology"/>
<evidence type="ECO:0000313" key="5">
    <source>
        <dbReference type="Proteomes" id="UP000676336"/>
    </source>
</evidence>
<evidence type="ECO:0000313" key="4">
    <source>
        <dbReference type="EMBL" id="CAF4442905.1"/>
    </source>
</evidence>
<dbReference type="Gene3D" id="1.20.1070.10">
    <property type="entry name" value="Rhodopsin 7-helix transmembrane proteins"/>
    <property type="match status" value="1"/>
</dbReference>
<dbReference type="AlphaFoldDB" id="A0A8S2WGX4"/>
<evidence type="ECO:0000256" key="1">
    <source>
        <dbReference type="ARBA" id="ARBA00007343"/>
    </source>
</evidence>
<protein>
    <submittedName>
        <fullName evidence="4">Uncharacterized protein</fullName>
    </submittedName>
</protein>
<dbReference type="EMBL" id="CAJOBI010067519">
    <property type="protein sequence ID" value="CAF4442905.1"/>
    <property type="molecule type" value="Genomic_DNA"/>
</dbReference>
<keyword evidence="2" id="KW-0675">Receptor</keyword>
<keyword evidence="3" id="KW-1133">Transmembrane helix</keyword>
<feature type="transmembrane region" description="Helical" evidence="3">
    <location>
        <begin position="149"/>
        <end position="173"/>
    </location>
</feature>
<reference evidence="4" key="1">
    <citation type="submission" date="2021-02" db="EMBL/GenBank/DDBJ databases">
        <authorList>
            <person name="Nowell W R."/>
        </authorList>
    </citation>
    <scope>NUCLEOTIDE SEQUENCE</scope>
</reference>
<dbReference type="GO" id="GO:0007166">
    <property type="term" value="P:cell surface receptor signaling pathway"/>
    <property type="evidence" value="ECO:0007669"/>
    <property type="project" value="TreeGrafter"/>
</dbReference>
<evidence type="ECO:0000256" key="2">
    <source>
        <dbReference type="ARBA" id="ARBA00023170"/>
    </source>
</evidence>
<dbReference type="GO" id="GO:0005886">
    <property type="term" value="C:plasma membrane"/>
    <property type="evidence" value="ECO:0007669"/>
    <property type="project" value="TreeGrafter"/>
</dbReference>